<keyword evidence="5" id="KW-1185">Reference proteome</keyword>
<organism evidence="4 5">
    <name type="scientific">Petrolisthes manimaculis</name>
    <dbReference type="NCBI Taxonomy" id="1843537"/>
    <lineage>
        <taxon>Eukaryota</taxon>
        <taxon>Metazoa</taxon>
        <taxon>Ecdysozoa</taxon>
        <taxon>Arthropoda</taxon>
        <taxon>Crustacea</taxon>
        <taxon>Multicrustacea</taxon>
        <taxon>Malacostraca</taxon>
        <taxon>Eumalacostraca</taxon>
        <taxon>Eucarida</taxon>
        <taxon>Decapoda</taxon>
        <taxon>Pleocyemata</taxon>
        <taxon>Anomura</taxon>
        <taxon>Galatheoidea</taxon>
        <taxon>Porcellanidae</taxon>
        <taxon>Petrolisthes</taxon>
    </lineage>
</organism>
<evidence type="ECO:0000256" key="1">
    <source>
        <dbReference type="ARBA" id="ARBA00005771"/>
    </source>
</evidence>
<dbReference type="Pfam" id="PF00685">
    <property type="entry name" value="Sulfotransfer_1"/>
    <property type="match status" value="1"/>
</dbReference>
<dbReference type="InterPro" id="IPR027417">
    <property type="entry name" value="P-loop_NTPase"/>
</dbReference>
<accession>A0AAE1TPB7</accession>
<dbReference type="Gene3D" id="3.40.50.300">
    <property type="entry name" value="P-loop containing nucleotide triphosphate hydrolases"/>
    <property type="match status" value="1"/>
</dbReference>
<sequence length="376" mass="43775">MGRSSRSVWLKAVTDKNSMSRKLLTGQVVEEVSEEWKESVGKDLQQYKQGVVRILPEGWIYPGVSPFFLDKLQQFQFRTEDVVIMGYPKCGSTWVQETVWTMMNNPDLTNPHAEEGIWYRSLEISMDMLMDVVNFDELGMEPMIETLGKMCPGKSKEDGFALQMLEVLPGPRIMKCHYAFELMPPDFLDKNKVIYVLRNPKDTVVSFYHYLRLVRLYDYKGSFEKFVKEFINDQMLFGPYWPHVHQAWTRRSHPNLHIIFYEDLKADFMTQLHLLDKFLGTNLDTQQMQNVQHITAFTSMKSKGAPVNDTACFNQSVSEKEGGFFRKGVAGDWKNTLSPELNQEMDKWIKDNIGDIPIKWGDDEKHQKTHGNTNRK</sequence>
<dbReference type="GO" id="GO:0008146">
    <property type="term" value="F:sulfotransferase activity"/>
    <property type="evidence" value="ECO:0007669"/>
    <property type="project" value="InterPro"/>
</dbReference>
<protein>
    <recommendedName>
        <fullName evidence="3">Sulfotransferase domain-containing protein</fullName>
    </recommendedName>
</protein>
<feature type="domain" description="Sulfotransferase" evidence="3">
    <location>
        <begin position="80"/>
        <end position="355"/>
    </location>
</feature>
<dbReference type="SUPFAM" id="SSF52540">
    <property type="entry name" value="P-loop containing nucleoside triphosphate hydrolases"/>
    <property type="match status" value="1"/>
</dbReference>
<evidence type="ECO:0000256" key="2">
    <source>
        <dbReference type="ARBA" id="ARBA00022679"/>
    </source>
</evidence>
<comment type="caution">
    <text evidence="4">The sequence shown here is derived from an EMBL/GenBank/DDBJ whole genome shotgun (WGS) entry which is preliminary data.</text>
</comment>
<dbReference type="PANTHER" id="PTHR11783">
    <property type="entry name" value="SULFOTRANSFERASE SULT"/>
    <property type="match status" value="1"/>
</dbReference>
<dbReference type="Proteomes" id="UP001292094">
    <property type="component" value="Unassembled WGS sequence"/>
</dbReference>
<dbReference type="AlphaFoldDB" id="A0AAE1TPB7"/>
<name>A0AAE1TPB7_9EUCA</name>
<evidence type="ECO:0000313" key="4">
    <source>
        <dbReference type="EMBL" id="KAK4293013.1"/>
    </source>
</evidence>
<gene>
    <name evidence="4" type="ORF">Pmani_034254</name>
</gene>
<evidence type="ECO:0000259" key="3">
    <source>
        <dbReference type="Pfam" id="PF00685"/>
    </source>
</evidence>
<evidence type="ECO:0000313" key="5">
    <source>
        <dbReference type="Proteomes" id="UP001292094"/>
    </source>
</evidence>
<proteinExistence type="inferred from homology"/>
<comment type="similarity">
    <text evidence="1">Belongs to the sulfotransferase 1 family.</text>
</comment>
<keyword evidence="2" id="KW-0808">Transferase</keyword>
<reference evidence="4" key="1">
    <citation type="submission" date="2023-11" db="EMBL/GenBank/DDBJ databases">
        <title>Genome assemblies of two species of porcelain crab, Petrolisthes cinctipes and Petrolisthes manimaculis (Anomura: Porcellanidae).</title>
        <authorList>
            <person name="Angst P."/>
        </authorList>
    </citation>
    <scope>NUCLEOTIDE SEQUENCE</scope>
    <source>
        <strain evidence="4">PB745_02</strain>
        <tissue evidence="4">Gill</tissue>
    </source>
</reference>
<dbReference type="InterPro" id="IPR000863">
    <property type="entry name" value="Sulfotransferase_dom"/>
</dbReference>
<dbReference type="EMBL" id="JAWZYT010004660">
    <property type="protein sequence ID" value="KAK4293013.1"/>
    <property type="molecule type" value="Genomic_DNA"/>
</dbReference>